<feature type="binding site" evidence="8">
    <location>
        <begin position="180"/>
        <end position="182"/>
    </location>
    <ligand>
        <name>substrate</name>
    </ligand>
</feature>
<keyword evidence="3 8" id="KW-0808">Transferase</keyword>
<gene>
    <name evidence="8" type="primary">pfp</name>
    <name evidence="10" type="ORF">RQP53_03130</name>
</gene>
<keyword evidence="11" id="KW-1185">Reference proteome</keyword>
<feature type="binding site" evidence="8">
    <location>
        <begin position="295"/>
        <end position="298"/>
    </location>
    <ligand>
        <name>substrate</name>
    </ligand>
</feature>
<feature type="active site" description="Proton acceptor" evidence="8">
    <location>
        <position position="138"/>
    </location>
</feature>
<feature type="binding site" evidence="8">
    <location>
        <position position="13"/>
    </location>
    <ligand>
        <name>diphosphate</name>
        <dbReference type="ChEBI" id="CHEBI:33019"/>
    </ligand>
</feature>
<feature type="site" description="Important for catalytic activity; stabilizes the transition state when the phosphoryl donor is PPi" evidence="8">
    <location>
        <position position="135"/>
    </location>
</feature>
<comment type="similarity">
    <text evidence="8">Belongs to the phosphofructokinase type A (PFKA) family. PPi-dependent PFK group II subfamily. Clade 'B2' sub-subfamily.</text>
</comment>
<comment type="subcellular location">
    <subcellularLocation>
        <location evidence="8">Cytoplasm</location>
    </subcellularLocation>
</comment>
<dbReference type="EC" id="2.7.1.90" evidence="8"/>
<evidence type="ECO:0000259" key="9">
    <source>
        <dbReference type="Pfam" id="PF00365"/>
    </source>
</evidence>
<accession>A0ABU3P7S3</accession>
<evidence type="ECO:0000256" key="2">
    <source>
        <dbReference type="ARBA" id="ARBA00003138"/>
    </source>
</evidence>
<feature type="domain" description="Phosphofructokinase" evidence="9">
    <location>
        <begin position="5"/>
        <end position="322"/>
    </location>
</feature>
<evidence type="ECO:0000256" key="1">
    <source>
        <dbReference type="ARBA" id="ARBA00001946"/>
    </source>
</evidence>
<evidence type="ECO:0000313" key="10">
    <source>
        <dbReference type="EMBL" id="MDT8998265.1"/>
    </source>
</evidence>
<comment type="catalytic activity">
    <reaction evidence="7 8">
        <text>beta-D-fructose 6-phosphate + diphosphate = beta-D-fructose 1,6-bisphosphate + phosphate + H(+)</text>
        <dbReference type="Rhea" id="RHEA:13613"/>
        <dbReference type="ChEBI" id="CHEBI:15378"/>
        <dbReference type="ChEBI" id="CHEBI:32966"/>
        <dbReference type="ChEBI" id="CHEBI:33019"/>
        <dbReference type="ChEBI" id="CHEBI:43474"/>
        <dbReference type="ChEBI" id="CHEBI:57634"/>
        <dbReference type="EC" id="2.7.1.90"/>
    </reaction>
</comment>
<keyword evidence="5 8" id="KW-0418">Kinase</keyword>
<name>A0ABU3P7S3_9BURK</name>
<keyword evidence="4 8" id="KW-0479">Metal-binding</keyword>
<feature type="binding site" evidence="8">
    <location>
        <position position="237"/>
    </location>
    <ligand>
        <name>substrate</name>
    </ligand>
</feature>
<evidence type="ECO:0000256" key="3">
    <source>
        <dbReference type="ARBA" id="ARBA00022679"/>
    </source>
</evidence>
<evidence type="ECO:0000256" key="7">
    <source>
        <dbReference type="ARBA" id="ARBA00048072"/>
    </source>
</evidence>
<feature type="binding site" evidence="8">
    <location>
        <begin position="136"/>
        <end position="138"/>
    </location>
    <ligand>
        <name>substrate</name>
    </ligand>
</feature>
<dbReference type="Gene3D" id="3.40.50.450">
    <property type="match status" value="1"/>
</dbReference>
<comment type="cofactor">
    <cofactor evidence="1 8">
        <name>Mg(2+)</name>
        <dbReference type="ChEBI" id="CHEBI:18420"/>
    </cofactor>
</comment>
<evidence type="ECO:0000256" key="4">
    <source>
        <dbReference type="ARBA" id="ARBA00022723"/>
    </source>
</evidence>
<dbReference type="InterPro" id="IPR011404">
    <property type="entry name" value="PPi-PFK"/>
</dbReference>
<reference evidence="10" key="1">
    <citation type="submission" date="2023-09" db="EMBL/GenBank/DDBJ databases">
        <title>Paucibacter sp. APW11 Genome sequencing and assembly.</title>
        <authorList>
            <person name="Kim I."/>
        </authorList>
    </citation>
    <scope>NUCLEOTIDE SEQUENCE</scope>
    <source>
        <strain evidence="10">APW11</strain>
    </source>
</reference>
<dbReference type="PIRSF" id="PIRSF036483">
    <property type="entry name" value="PFK_XF0274"/>
    <property type="match status" value="1"/>
</dbReference>
<dbReference type="NCBIfam" id="NF010675">
    <property type="entry name" value="PRK14072.1"/>
    <property type="match status" value="1"/>
</dbReference>
<dbReference type="InterPro" id="IPR050929">
    <property type="entry name" value="PFKA"/>
</dbReference>
<comment type="function">
    <text evidence="2 8">Catalyzes the phosphorylation of D-fructose 6-phosphate, the first committing step of glycolysis. Uses inorganic phosphate (PPi) as phosphoryl donor instead of ATP like common ATP-dependent phosphofructokinases (ATP-PFKs), which renders the reaction reversible, and can thus function both in glycolysis and gluconeogenesis. Consistently, PPi-PFK can replace the enzymes of both the forward (ATP-PFK) and reverse (fructose-bisphosphatase (FBPase)) reactions.</text>
</comment>
<dbReference type="InterPro" id="IPR000023">
    <property type="entry name" value="Phosphofructokinase_dom"/>
</dbReference>
<keyword evidence="8" id="KW-0963">Cytoplasm</keyword>
<evidence type="ECO:0000256" key="6">
    <source>
        <dbReference type="ARBA" id="ARBA00022842"/>
    </source>
</evidence>
<feature type="binding site" evidence="8">
    <location>
        <position position="108"/>
    </location>
    <ligand>
        <name>Mg(2+)</name>
        <dbReference type="ChEBI" id="CHEBI:18420"/>
        <note>catalytic</note>
    </ligand>
</feature>
<comment type="activity regulation">
    <text evidence="8">Non-allosteric.</text>
</comment>
<evidence type="ECO:0000256" key="8">
    <source>
        <dbReference type="HAMAP-Rule" id="MF_01978"/>
    </source>
</evidence>
<feature type="site" description="Important for catalytic activity and substrate specificity; stabilizes the transition state when the phosphoryl donor is PPi; prevents ATP from binding by mimicking the alpha-phosphate group of ATP" evidence="8">
    <location>
        <position position="109"/>
    </location>
</feature>
<dbReference type="RefSeq" id="WP_315648574.1">
    <property type="nucleotide sequence ID" value="NZ_JAVXZY010000001.1"/>
</dbReference>
<evidence type="ECO:0000313" key="11">
    <source>
        <dbReference type="Proteomes" id="UP001246372"/>
    </source>
</evidence>
<comment type="caution">
    <text evidence="10">The sequence shown here is derived from an EMBL/GenBank/DDBJ whole genome shotgun (WGS) entry which is preliminary data.</text>
</comment>
<proteinExistence type="inferred from homology"/>
<dbReference type="InterPro" id="IPR022953">
    <property type="entry name" value="ATP_PFK"/>
</dbReference>
<protein>
    <recommendedName>
        <fullName evidence="8">Pyrophosphate--fructose 6-phosphate 1-phosphotransferase</fullName>
        <ecNumber evidence="8">2.7.1.90</ecNumber>
    </recommendedName>
    <alternativeName>
        <fullName evidence="8">6-phosphofructokinase, pyrophosphate dependent</fullName>
    </alternativeName>
    <alternativeName>
        <fullName evidence="8">PPi-dependent phosphofructokinase</fullName>
        <shortName evidence="8">PPi-PFK</shortName>
    </alternativeName>
    <alternativeName>
        <fullName evidence="8">Pyrophosphate-dependent 6-phosphofructose-1-kinase</fullName>
    </alternativeName>
</protein>
<dbReference type="PRINTS" id="PR00476">
    <property type="entry name" value="PHFRCTKINASE"/>
</dbReference>
<comment type="subunit">
    <text evidence="8">Homodimer.</text>
</comment>
<dbReference type="Pfam" id="PF00365">
    <property type="entry name" value="PFK"/>
    <property type="match status" value="1"/>
</dbReference>
<comment type="pathway">
    <text evidence="8">Carbohydrate degradation; glycolysis; D-glyceraldehyde 3-phosphate and glycerone phosphate from D-glucose: step 3/4.</text>
</comment>
<dbReference type="HAMAP" id="MF_01978">
    <property type="entry name" value="Phosphofructokinase_II_B2"/>
    <property type="match status" value="1"/>
</dbReference>
<dbReference type="Proteomes" id="UP001246372">
    <property type="component" value="Unassembled WGS sequence"/>
</dbReference>
<organism evidence="10 11">
    <name type="scientific">Roseateles aquae</name>
    <dbReference type="NCBI Taxonomy" id="3077235"/>
    <lineage>
        <taxon>Bacteria</taxon>
        <taxon>Pseudomonadati</taxon>
        <taxon>Pseudomonadota</taxon>
        <taxon>Betaproteobacteria</taxon>
        <taxon>Burkholderiales</taxon>
        <taxon>Sphaerotilaceae</taxon>
        <taxon>Roseateles</taxon>
    </lineage>
</organism>
<sequence length="404" mass="43667">MASGKILVAQGGGPTAVINQSLVGVVLEARRHKGVELVYGARHGVRGIINEDFVDLTQETSHNLELVAGTPASALGSTRDKPDLAYCQQIFKVLQAHEIGHFFYIGGNDSSDTVRIVSEQAREAGYPLRCIHIPKTIDNDLVGNDHTPGFPSAARFVAQAFAGANLDNAALPGVYVGVVMGRHAGFLTAASALGKKFDDDGPHLIYLPERVFELERFLADVKAMYARHGRCVIAVSEGIHDASGQAIAAQLAKDLEHDAHGNVQLSGSGALADLLCEEIKNKLGIKRVRGDTFGYLQRSFVGCVSDVDQREAREVGEKAVQFAMWGDRDGSVAIKRNGFYSVDYELLPLEAVAGKTRVMEDEFISPSGTDVTDAFRLYLRPLLGSGMPDAFRLRPAPVAKRLQR</sequence>
<keyword evidence="6 8" id="KW-0460">Magnesium</keyword>
<dbReference type="EMBL" id="JAVXZY010000001">
    <property type="protein sequence ID" value="MDT8998265.1"/>
    <property type="molecule type" value="Genomic_DNA"/>
</dbReference>
<dbReference type="Gene3D" id="3.40.50.460">
    <property type="entry name" value="Phosphofructokinase domain"/>
    <property type="match status" value="1"/>
</dbReference>
<evidence type="ECO:0000256" key="5">
    <source>
        <dbReference type="ARBA" id="ARBA00022777"/>
    </source>
</evidence>
<dbReference type="SUPFAM" id="SSF53784">
    <property type="entry name" value="Phosphofructokinase"/>
    <property type="match status" value="1"/>
</dbReference>
<keyword evidence="8" id="KW-0324">Glycolysis</keyword>
<dbReference type="PANTHER" id="PTHR45770">
    <property type="entry name" value="ATP-DEPENDENT 6-PHOSPHOFRUCTOKINASE 1"/>
    <property type="match status" value="1"/>
</dbReference>
<dbReference type="InterPro" id="IPR035966">
    <property type="entry name" value="PKF_sf"/>
</dbReference>